<reference evidence="1 2" key="1">
    <citation type="journal article" date="2006" name="Nature">
        <title>Global trends of whole-genome duplications revealed by the ciliate Paramecium tetraurelia.</title>
        <authorList>
            <consortium name="Genoscope"/>
            <person name="Aury J.-M."/>
            <person name="Jaillon O."/>
            <person name="Duret L."/>
            <person name="Noel B."/>
            <person name="Jubin C."/>
            <person name="Porcel B.M."/>
            <person name="Segurens B."/>
            <person name="Daubin V."/>
            <person name="Anthouard V."/>
            <person name="Aiach N."/>
            <person name="Arnaiz O."/>
            <person name="Billaut A."/>
            <person name="Beisson J."/>
            <person name="Blanc I."/>
            <person name="Bouhouche K."/>
            <person name="Camara F."/>
            <person name="Duharcourt S."/>
            <person name="Guigo R."/>
            <person name="Gogendeau D."/>
            <person name="Katinka M."/>
            <person name="Keller A.-M."/>
            <person name="Kissmehl R."/>
            <person name="Klotz C."/>
            <person name="Koll F."/>
            <person name="Le Moue A."/>
            <person name="Lepere C."/>
            <person name="Malinsky S."/>
            <person name="Nowacki M."/>
            <person name="Nowak J.K."/>
            <person name="Plattner H."/>
            <person name="Poulain J."/>
            <person name="Ruiz F."/>
            <person name="Serrano V."/>
            <person name="Zagulski M."/>
            <person name="Dessen P."/>
            <person name="Betermier M."/>
            <person name="Weissenbach J."/>
            <person name="Scarpelli C."/>
            <person name="Schachter V."/>
            <person name="Sperling L."/>
            <person name="Meyer E."/>
            <person name="Cohen J."/>
            <person name="Wincker P."/>
        </authorList>
    </citation>
    <scope>NUCLEOTIDE SEQUENCE [LARGE SCALE GENOMIC DNA]</scope>
    <source>
        <strain evidence="1 2">Stock d4-2</strain>
    </source>
</reference>
<dbReference type="KEGG" id="ptm:GSPATT00001057001"/>
<keyword evidence="2" id="KW-1185">Reference proteome</keyword>
<dbReference type="AlphaFoldDB" id="A0CKM6"/>
<dbReference type="Proteomes" id="UP000000600">
    <property type="component" value="Unassembled WGS sequence"/>
</dbReference>
<proteinExistence type="predicted"/>
<dbReference type="HOGENOM" id="CLU_2138335_0_0_1"/>
<dbReference type="RefSeq" id="XP_001438740.1">
    <property type="nucleotide sequence ID" value="XM_001438703.1"/>
</dbReference>
<name>A0CKM6_PARTE</name>
<dbReference type="InParanoid" id="A0CKM6"/>
<accession>A0CKM6</accession>
<evidence type="ECO:0000313" key="2">
    <source>
        <dbReference type="Proteomes" id="UP000000600"/>
    </source>
</evidence>
<organism evidence="1 2">
    <name type="scientific">Paramecium tetraurelia</name>
    <dbReference type="NCBI Taxonomy" id="5888"/>
    <lineage>
        <taxon>Eukaryota</taxon>
        <taxon>Sar</taxon>
        <taxon>Alveolata</taxon>
        <taxon>Ciliophora</taxon>
        <taxon>Intramacronucleata</taxon>
        <taxon>Oligohymenophorea</taxon>
        <taxon>Peniculida</taxon>
        <taxon>Parameciidae</taxon>
        <taxon>Paramecium</taxon>
    </lineage>
</organism>
<gene>
    <name evidence="1" type="ORF">GSPATT00001057001</name>
</gene>
<protein>
    <submittedName>
        <fullName evidence="1">Uncharacterized protein</fullName>
    </submittedName>
</protein>
<evidence type="ECO:0000313" key="1">
    <source>
        <dbReference type="EMBL" id="CAK71343.1"/>
    </source>
</evidence>
<sequence>MIHIKIKIFNKKIEQDILDAAVLSSNKKIKIPLRKPSQSFKQYKQQNQDLNASLDSLTDDQSLNPMQTIYTDKLLEKQYTDRFSKTIKAIQKINNQKMTLFQKYVKLEGISPI</sequence>
<dbReference type="GeneID" id="5024525"/>
<dbReference type="EMBL" id="CT868096">
    <property type="protein sequence ID" value="CAK71343.1"/>
    <property type="molecule type" value="Genomic_DNA"/>
</dbReference>